<evidence type="ECO:0000313" key="2">
    <source>
        <dbReference type="EMBL" id="RTH15054.1"/>
    </source>
</evidence>
<dbReference type="EMBL" id="PELV01000392">
    <property type="protein sequence ID" value="RTH15054.1"/>
    <property type="molecule type" value="Genomic_DNA"/>
</dbReference>
<comment type="caution">
    <text evidence="2">The sequence shown here is derived from an EMBL/GenBank/DDBJ whole genome shotgun (WGS) entry which is preliminary data.</text>
</comment>
<sequence>MLYPQTGEAPPPHPDMPPAIRELYEEARGVLPASPRASAALLRVALEGLLEEAEYEKGSLADCLKRAHEEGKLTTQTYKLAGVLRLGGNAAAHYKLWKIDPSQGQEDREMILALFEFLNEVTEELIAKPKRLEEMEQKLSRKLREEGP</sequence>
<evidence type="ECO:0000313" key="3">
    <source>
        <dbReference type="Proteomes" id="UP000287439"/>
    </source>
</evidence>
<accession>A0A430RJF0</accession>
<name>A0A430RJF0_THESC</name>
<dbReference type="Proteomes" id="UP000287439">
    <property type="component" value="Unassembled WGS sequence"/>
</dbReference>
<gene>
    <name evidence="2" type="ORF">CSW41_11205</name>
</gene>
<dbReference type="Pfam" id="PF13643">
    <property type="entry name" value="DUF4145"/>
    <property type="match status" value="1"/>
</dbReference>
<feature type="domain" description="DUF4145" evidence="1">
    <location>
        <begin position="25"/>
        <end position="96"/>
    </location>
</feature>
<evidence type="ECO:0000259" key="1">
    <source>
        <dbReference type="Pfam" id="PF13643"/>
    </source>
</evidence>
<reference evidence="2 3" key="1">
    <citation type="journal article" date="2019" name="Extremophiles">
        <title>Biogeography of thermophiles and predominance of Thermus scotoductus in domestic water heaters.</title>
        <authorList>
            <person name="Wilpiszeski R.L."/>
            <person name="Zhang Z."/>
            <person name="House C.H."/>
        </authorList>
    </citation>
    <scope>NUCLEOTIDE SEQUENCE [LARGE SCALE GENOMIC DNA]</scope>
    <source>
        <strain evidence="2 3">28_S28</strain>
    </source>
</reference>
<proteinExistence type="predicted"/>
<protein>
    <recommendedName>
        <fullName evidence="1">DUF4145 domain-containing protein</fullName>
    </recommendedName>
</protein>
<dbReference type="AlphaFoldDB" id="A0A430RJF0"/>
<dbReference type="RefSeq" id="WP_126203591.1">
    <property type="nucleotide sequence ID" value="NZ_PELV01000392.1"/>
</dbReference>
<dbReference type="InterPro" id="IPR025285">
    <property type="entry name" value="DUF4145"/>
</dbReference>
<organism evidence="2 3">
    <name type="scientific">Thermus scotoductus</name>
    <dbReference type="NCBI Taxonomy" id="37636"/>
    <lineage>
        <taxon>Bacteria</taxon>
        <taxon>Thermotogati</taxon>
        <taxon>Deinococcota</taxon>
        <taxon>Deinococci</taxon>
        <taxon>Thermales</taxon>
        <taxon>Thermaceae</taxon>
        <taxon>Thermus</taxon>
    </lineage>
</organism>